<dbReference type="OrthoDB" id="5056808at2"/>
<feature type="transmembrane region" description="Helical" evidence="1">
    <location>
        <begin position="212"/>
        <end position="233"/>
    </location>
</feature>
<organism evidence="2 3">
    <name type="scientific">Sporolactobacillus shoreae</name>
    <dbReference type="NCBI Taxonomy" id="1465501"/>
    <lineage>
        <taxon>Bacteria</taxon>
        <taxon>Bacillati</taxon>
        <taxon>Bacillota</taxon>
        <taxon>Bacilli</taxon>
        <taxon>Bacillales</taxon>
        <taxon>Sporolactobacillaceae</taxon>
        <taxon>Sporolactobacillus</taxon>
    </lineage>
</organism>
<dbReference type="AlphaFoldDB" id="A0A4Z0GTZ7"/>
<keyword evidence="1" id="KW-1133">Transmembrane helix</keyword>
<protein>
    <recommendedName>
        <fullName evidence="4">Glycosyltransferase RgtA/B/C/D-like domain-containing protein</fullName>
    </recommendedName>
</protein>
<keyword evidence="1" id="KW-0812">Transmembrane</keyword>
<reference evidence="2 3" key="1">
    <citation type="journal article" date="2015" name="Int. J. Syst. Evol. Microbiol.">
        <title>Sporolactobacillus shoreae sp. nov. and Sporolactobacillus spathodeae sp. nov., two spore-forming lactic acid bacteria isolated from tree barks in Thailand.</title>
        <authorList>
            <person name="Thamacharoensuk T."/>
            <person name="Kitahara M."/>
            <person name="Ohkuma M."/>
            <person name="Thongchul N."/>
            <person name="Tanasupawat S."/>
        </authorList>
    </citation>
    <scope>NUCLEOTIDE SEQUENCE [LARGE SCALE GENOMIC DNA]</scope>
    <source>
        <strain evidence="2 3">BK92</strain>
    </source>
</reference>
<gene>
    <name evidence="2" type="ORF">E4665_00165</name>
</gene>
<feature type="transmembrane region" description="Helical" evidence="1">
    <location>
        <begin position="167"/>
        <end position="200"/>
    </location>
</feature>
<evidence type="ECO:0008006" key="4">
    <source>
        <dbReference type="Google" id="ProtNLM"/>
    </source>
</evidence>
<evidence type="ECO:0000313" key="2">
    <source>
        <dbReference type="EMBL" id="TGB00460.1"/>
    </source>
</evidence>
<comment type="caution">
    <text evidence="2">The sequence shown here is derived from an EMBL/GenBank/DDBJ whole genome shotgun (WGS) entry which is preliminary data.</text>
</comment>
<feature type="transmembrane region" description="Helical" evidence="1">
    <location>
        <begin position="326"/>
        <end position="347"/>
    </location>
</feature>
<keyword evidence="3" id="KW-1185">Reference proteome</keyword>
<proteinExistence type="predicted"/>
<sequence length="511" mass="59318">MLTLWSNRFVVFLSLYSFFIMLFFTQSSPFFALNNWDDANAFFTVGKGMAHGLVPYKDLFEQKGPLLYAIYELAYLIWHTSFFGVYLLESLAMFFSLFLAHKIAQLYLHRMSSALVSLFFPILILNQPAFYFGGSAEEFAIPFLMLFLYLVLNHFKLSHDKPFSYRFYITIGLIAGCLLWIKFTFLGGCIGFYIALFVILAGKRKWKELLQALAFTTIGLILSSMPWLIYFGVNHALVDLFNVYFKFNLSTYSSQLTIPDKLINSALAIGATLNKNVESKIMFLIGMADFLLTWKYFRSSAEKWILFSITVGLLLGVYIGGREYVYYFLIVTPLTLFGLIAIGLFLQKSKQLMPYEKNKKGRWLVLLFFSMVTIYLCFGYNTNIQYSRFLEKKIPVQKKFAAIIDRQKTPTLLNYGFLDGGFYLAANIVPNVRYFEKQNIDHKLYPENMNAQNQYIREGKTEFVVIRLERHLNSERINIQGIQKTYHVIAKQVQKLNGRPILYILLQKNVK</sequence>
<name>A0A4Z0GTZ7_9BACL</name>
<feature type="transmembrane region" description="Helical" evidence="1">
    <location>
        <begin position="107"/>
        <end position="126"/>
    </location>
</feature>
<keyword evidence="1" id="KW-0472">Membrane</keyword>
<dbReference type="Proteomes" id="UP000298347">
    <property type="component" value="Unassembled WGS sequence"/>
</dbReference>
<accession>A0A4Z0GTZ7</accession>
<feature type="transmembrane region" description="Helical" evidence="1">
    <location>
        <begin position="363"/>
        <end position="381"/>
    </location>
</feature>
<evidence type="ECO:0000313" key="3">
    <source>
        <dbReference type="Proteomes" id="UP000298347"/>
    </source>
</evidence>
<feature type="transmembrane region" description="Helical" evidence="1">
    <location>
        <begin position="138"/>
        <end position="155"/>
    </location>
</feature>
<feature type="transmembrane region" description="Helical" evidence="1">
    <location>
        <begin position="6"/>
        <end position="24"/>
    </location>
</feature>
<feature type="transmembrane region" description="Helical" evidence="1">
    <location>
        <begin position="304"/>
        <end position="320"/>
    </location>
</feature>
<dbReference type="EMBL" id="SRJD01000001">
    <property type="protein sequence ID" value="TGB00460.1"/>
    <property type="molecule type" value="Genomic_DNA"/>
</dbReference>
<evidence type="ECO:0000256" key="1">
    <source>
        <dbReference type="SAM" id="Phobius"/>
    </source>
</evidence>